<feature type="region of interest" description="Disordered" evidence="1">
    <location>
        <begin position="1"/>
        <end position="50"/>
    </location>
</feature>
<gene>
    <name evidence="3" type="ORF">N7496_000661</name>
</gene>
<feature type="compositionally biased region" description="Polar residues" evidence="1">
    <location>
        <begin position="1"/>
        <end position="12"/>
    </location>
</feature>
<reference evidence="3" key="1">
    <citation type="submission" date="2022-11" db="EMBL/GenBank/DDBJ databases">
        <authorList>
            <person name="Petersen C."/>
        </authorList>
    </citation>
    <scope>NUCLEOTIDE SEQUENCE</scope>
    <source>
        <strain evidence="3">IBT 29864</strain>
    </source>
</reference>
<evidence type="ECO:0000313" key="3">
    <source>
        <dbReference type="EMBL" id="KAJ5389593.1"/>
    </source>
</evidence>
<dbReference type="Pfam" id="PF13298">
    <property type="entry name" value="LigD_N"/>
    <property type="match status" value="1"/>
</dbReference>
<dbReference type="Proteomes" id="UP001147782">
    <property type="component" value="Unassembled WGS sequence"/>
</dbReference>
<keyword evidence="4" id="KW-1185">Reference proteome</keyword>
<dbReference type="PANTHER" id="PTHR39465:SF1">
    <property type="entry name" value="DNA LIGASE D 3'-PHOSPHOESTERASE DOMAIN-CONTAINING PROTEIN"/>
    <property type="match status" value="1"/>
</dbReference>
<protein>
    <recommendedName>
        <fullName evidence="2">DNA ligase D 3'-phosphoesterase domain-containing protein</fullName>
    </recommendedName>
</protein>
<dbReference type="AlphaFoldDB" id="A0A9W9VUJ8"/>
<evidence type="ECO:0000259" key="2">
    <source>
        <dbReference type="Pfam" id="PF13298"/>
    </source>
</evidence>
<evidence type="ECO:0000256" key="1">
    <source>
        <dbReference type="SAM" id="MobiDB-lite"/>
    </source>
</evidence>
<comment type="caution">
    <text evidence="3">The sequence shown here is derived from an EMBL/GenBank/DDBJ whole genome shotgun (WGS) entry which is preliminary data.</text>
</comment>
<name>A0A9W9VUJ8_9EURO</name>
<feature type="compositionally biased region" description="Basic residues" evidence="1">
    <location>
        <begin position="263"/>
        <end position="274"/>
    </location>
</feature>
<reference evidence="3" key="2">
    <citation type="journal article" date="2023" name="IMA Fungus">
        <title>Comparative genomic study of the Penicillium genus elucidates a diverse pangenome and 15 lateral gene transfer events.</title>
        <authorList>
            <person name="Petersen C."/>
            <person name="Sorensen T."/>
            <person name="Nielsen M.R."/>
            <person name="Sondergaard T.E."/>
            <person name="Sorensen J.L."/>
            <person name="Fitzpatrick D.A."/>
            <person name="Frisvad J.C."/>
            <person name="Nielsen K.L."/>
        </authorList>
    </citation>
    <scope>NUCLEOTIDE SEQUENCE</scope>
    <source>
        <strain evidence="3">IBT 29864</strain>
    </source>
</reference>
<evidence type="ECO:0000313" key="4">
    <source>
        <dbReference type="Proteomes" id="UP001147782"/>
    </source>
</evidence>
<sequence length="438" mass="49170">MKRSWSTASQEQELGFNERPARRRTPPLISSLKTSVSPPPKRKLVSNPESHELASIEAGEVEVTDHLGIFSTKLSQCARPQSISQAAPRLAINDYVNLYRRNSHPTGRHFVIHQHDHPIAGPHYDLRLQFSETSSVSWSIMYGLPGDPNSERLNRNATETRIHCLWNHLIETASAKTGSLIIWDTGEYEVLPYNKDTSCPETDESQADSSDGEVARQESISDSAKLQEAFKSRKIRLRLHGTRLPPGYTLLLRMDKSTDYARPARKGPKRRRRAPQSATAPPPPATSSSESPSPPPPDETQKQDVTDDQLSLQECKSEADHANHSDDDIDYQIRKNNAYPGSSNTIGSIHQRRWYLSMDRESSGFEPRKISIGEGRSKRIWVQSGDGSPTGSKGFEPFYVRGPEVERSVVTGRRGQDVLEDEEVEGFIARKGWRAVLR</sequence>
<feature type="region of interest" description="Disordered" evidence="1">
    <location>
        <begin position="194"/>
        <end position="225"/>
    </location>
</feature>
<dbReference type="GeneID" id="81432769"/>
<proteinExistence type="predicted"/>
<dbReference type="RefSeq" id="XP_056560321.1">
    <property type="nucleotide sequence ID" value="XM_056693592.1"/>
</dbReference>
<accession>A0A9W9VUJ8</accession>
<dbReference type="PANTHER" id="PTHR39465">
    <property type="entry name" value="DNA LIGASE D, 3'-PHOSPHOESTERASE DOMAIN"/>
    <property type="match status" value="1"/>
</dbReference>
<feature type="compositionally biased region" description="Basic and acidic residues" evidence="1">
    <location>
        <begin position="315"/>
        <end position="326"/>
    </location>
</feature>
<feature type="region of interest" description="Disordered" evidence="1">
    <location>
        <begin position="255"/>
        <end position="344"/>
    </location>
</feature>
<dbReference type="EMBL" id="JAPZBS010000001">
    <property type="protein sequence ID" value="KAJ5389593.1"/>
    <property type="molecule type" value="Genomic_DNA"/>
</dbReference>
<feature type="domain" description="DNA ligase D 3'-phosphoesterase" evidence="2">
    <location>
        <begin position="113"/>
        <end position="250"/>
    </location>
</feature>
<organism evidence="3 4">
    <name type="scientific">Penicillium cataractarum</name>
    <dbReference type="NCBI Taxonomy" id="2100454"/>
    <lineage>
        <taxon>Eukaryota</taxon>
        <taxon>Fungi</taxon>
        <taxon>Dikarya</taxon>
        <taxon>Ascomycota</taxon>
        <taxon>Pezizomycotina</taxon>
        <taxon>Eurotiomycetes</taxon>
        <taxon>Eurotiomycetidae</taxon>
        <taxon>Eurotiales</taxon>
        <taxon>Aspergillaceae</taxon>
        <taxon>Penicillium</taxon>
    </lineage>
</organism>
<dbReference type="OrthoDB" id="2588098at2759"/>
<dbReference type="InterPro" id="IPR014144">
    <property type="entry name" value="LigD_PE_domain"/>
</dbReference>